<dbReference type="EMBL" id="JAPOHA010000001">
    <property type="protein sequence ID" value="MCY1712831.1"/>
    <property type="molecule type" value="Genomic_DNA"/>
</dbReference>
<proteinExistence type="predicted"/>
<dbReference type="RefSeq" id="WP_268056839.1">
    <property type="nucleotide sequence ID" value="NZ_JAPOHA010000001.1"/>
</dbReference>
<dbReference type="InterPro" id="IPR012312">
    <property type="entry name" value="Hemerythrin-like"/>
</dbReference>
<name>A0ABT4BPL3_9FIRM</name>
<gene>
    <name evidence="2" type="ORF">OUY18_00970</name>
</gene>
<keyword evidence="3" id="KW-1185">Reference proteome</keyword>
<accession>A0ABT4BPL3</accession>
<dbReference type="Pfam" id="PF01814">
    <property type="entry name" value="Hemerythrin"/>
    <property type="match status" value="1"/>
</dbReference>
<evidence type="ECO:0000259" key="1">
    <source>
        <dbReference type="Pfam" id="PF01814"/>
    </source>
</evidence>
<dbReference type="Proteomes" id="UP001082703">
    <property type="component" value="Unassembled WGS sequence"/>
</dbReference>
<feature type="domain" description="Hemerythrin-like" evidence="1">
    <location>
        <begin position="4"/>
        <end position="134"/>
    </location>
</feature>
<sequence>MSNLEMLKKQHGEIQELIKNINALISADPEAKVNDIAFHINALSGKLKMHLMSEDKFLYPALMQSGNPEVRDTAKEFNQEMGGLAERFGSFVQQYNTPFKILQNKSSFLADRRKIFSLIEERIRRENEKLYPLAED</sequence>
<reference evidence="2 3" key="1">
    <citation type="submission" date="2022-11" db="EMBL/GenBank/DDBJ databases">
        <authorList>
            <person name="Caiyu Z."/>
        </authorList>
    </citation>
    <scope>NUCLEOTIDE SEQUENCE [LARGE SCALE GENOMIC DNA]</scope>
    <source>
        <strain evidence="2 3">YR-4</strain>
    </source>
</reference>
<comment type="caution">
    <text evidence="2">The sequence shown here is derived from an EMBL/GenBank/DDBJ whole genome shotgun (WGS) entry which is preliminary data.</text>
</comment>
<dbReference type="Gene3D" id="1.20.120.520">
    <property type="entry name" value="nmb1532 protein domain like"/>
    <property type="match status" value="1"/>
</dbReference>
<organism evidence="2 3">
    <name type="scientific">Caproiciproducens galactitolivorans</name>
    <dbReference type="NCBI Taxonomy" id="642589"/>
    <lineage>
        <taxon>Bacteria</taxon>
        <taxon>Bacillati</taxon>
        <taxon>Bacillota</taxon>
        <taxon>Clostridia</taxon>
        <taxon>Eubacteriales</taxon>
        <taxon>Acutalibacteraceae</taxon>
        <taxon>Caproiciproducens</taxon>
    </lineage>
</organism>
<evidence type="ECO:0000313" key="3">
    <source>
        <dbReference type="Proteomes" id="UP001082703"/>
    </source>
</evidence>
<evidence type="ECO:0000313" key="2">
    <source>
        <dbReference type="EMBL" id="MCY1712831.1"/>
    </source>
</evidence>
<protein>
    <submittedName>
        <fullName evidence="2">Hemerythrin domain-containing protein</fullName>
    </submittedName>
</protein>